<protein>
    <submittedName>
        <fullName evidence="1">Uncharacterized protein</fullName>
    </submittedName>
</protein>
<gene>
    <name evidence="1" type="ORF">D9619_002128</name>
</gene>
<dbReference type="Proteomes" id="UP000567179">
    <property type="component" value="Unassembled WGS sequence"/>
</dbReference>
<comment type="caution">
    <text evidence="1">The sequence shown here is derived from an EMBL/GenBank/DDBJ whole genome shotgun (WGS) entry which is preliminary data.</text>
</comment>
<evidence type="ECO:0000313" key="1">
    <source>
        <dbReference type="EMBL" id="KAF5322017.1"/>
    </source>
</evidence>
<dbReference type="InterPro" id="IPR043519">
    <property type="entry name" value="NT_sf"/>
</dbReference>
<name>A0A8H5F3C1_9AGAR</name>
<dbReference type="SUPFAM" id="SSF81301">
    <property type="entry name" value="Nucleotidyltransferase"/>
    <property type="match status" value="1"/>
</dbReference>
<accession>A0A8H5F3C1</accession>
<dbReference type="Gene3D" id="3.30.460.40">
    <property type="match status" value="1"/>
</dbReference>
<dbReference type="Pfam" id="PF08843">
    <property type="entry name" value="AbiEii"/>
    <property type="match status" value="1"/>
</dbReference>
<dbReference type="InterPro" id="IPR014942">
    <property type="entry name" value="AbiEii"/>
</dbReference>
<evidence type="ECO:0000313" key="2">
    <source>
        <dbReference type="Proteomes" id="UP000567179"/>
    </source>
</evidence>
<dbReference type="EMBL" id="JAACJJ010000028">
    <property type="protein sequence ID" value="KAF5322017.1"/>
    <property type="molecule type" value="Genomic_DNA"/>
</dbReference>
<dbReference type="AlphaFoldDB" id="A0A8H5F3C1"/>
<sequence length="217" mass="24284">MATSYLPTRLLRSAQVFSSVVRAHNTHAVLIGGAAVMMHGHHRSTKDLDINLDKAPSRKLIKNLAEVGIILCKHPERKNRFSATVEETAPGERDGASIDIAVRPDVPRIVEAYGKEILGVLVPTPQYLLMMKIRTVCERPPGAHARIKQDMDDIFFLCGEIAVEDAKIDDELQNAVFPDTWDKFWKIAENNIWWDTKTAGEAKQILEDMGIRCAQTV</sequence>
<proteinExistence type="predicted"/>
<reference evidence="1 2" key="1">
    <citation type="journal article" date="2020" name="ISME J.">
        <title>Uncovering the hidden diversity of litter-decomposition mechanisms in mushroom-forming fungi.</title>
        <authorList>
            <person name="Floudas D."/>
            <person name="Bentzer J."/>
            <person name="Ahren D."/>
            <person name="Johansson T."/>
            <person name="Persson P."/>
            <person name="Tunlid A."/>
        </authorList>
    </citation>
    <scope>NUCLEOTIDE SEQUENCE [LARGE SCALE GENOMIC DNA]</scope>
    <source>
        <strain evidence="1 2">CBS 101986</strain>
    </source>
</reference>
<dbReference type="OrthoDB" id="2832808at2759"/>
<keyword evidence="2" id="KW-1185">Reference proteome</keyword>
<organism evidence="1 2">
    <name type="scientific">Psilocybe cf. subviscida</name>
    <dbReference type="NCBI Taxonomy" id="2480587"/>
    <lineage>
        <taxon>Eukaryota</taxon>
        <taxon>Fungi</taxon>
        <taxon>Dikarya</taxon>
        <taxon>Basidiomycota</taxon>
        <taxon>Agaricomycotina</taxon>
        <taxon>Agaricomycetes</taxon>
        <taxon>Agaricomycetidae</taxon>
        <taxon>Agaricales</taxon>
        <taxon>Agaricineae</taxon>
        <taxon>Strophariaceae</taxon>
        <taxon>Psilocybe</taxon>
    </lineage>
</organism>